<dbReference type="PROSITE" id="PS51698">
    <property type="entry name" value="U_BOX"/>
    <property type="match status" value="1"/>
</dbReference>
<evidence type="ECO:0000259" key="2">
    <source>
        <dbReference type="PROSITE" id="PS51698"/>
    </source>
</evidence>
<evidence type="ECO:0000256" key="1">
    <source>
        <dbReference type="SAM" id="MobiDB-lite"/>
    </source>
</evidence>
<feature type="compositionally biased region" description="Polar residues" evidence="1">
    <location>
        <begin position="31"/>
        <end position="43"/>
    </location>
</feature>
<dbReference type="GO" id="GO:0004842">
    <property type="term" value="F:ubiquitin-protein transferase activity"/>
    <property type="evidence" value="ECO:0007669"/>
    <property type="project" value="InterPro"/>
</dbReference>
<accession>A0A830BT85</accession>
<organism evidence="3 4">
    <name type="scientific">Phtheirospermum japonicum</name>
    <dbReference type="NCBI Taxonomy" id="374723"/>
    <lineage>
        <taxon>Eukaryota</taxon>
        <taxon>Viridiplantae</taxon>
        <taxon>Streptophyta</taxon>
        <taxon>Embryophyta</taxon>
        <taxon>Tracheophyta</taxon>
        <taxon>Spermatophyta</taxon>
        <taxon>Magnoliopsida</taxon>
        <taxon>eudicotyledons</taxon>
        <taxon>Gunneridae</taxon>
        <taxon>Pentapetalae</taxon>
        <taxon>asterids</taxon>
        <taxon>lamiids</taxon>
        <taxon>Lamiales</taxon>
        <taxon>Orobanchaceae</taxon>
        <taxon>Orobanchaceae incertae sedis</taxon>
        <taxon>Phtheirospermum</taxon>
    </lineage>
</organism>
<feature type="domain" description="U-box" evidence="2">
    <location>
        <begin position="167"/>
        <end position="182"/>
    </location>
</feature>
<reference evidence="3" key="1">
    <citation type="submission" date="2020-07" db="EMBL/GenBank/DDBJ databases">
        <title>Ethylene signaling mediates host invasion by parasitic plants.</title>
        <authorList>
            <person name="Yoshida S."/>
        </authorList>
    </citation>
    <scope>NUCLEOTIDE SEQUENCE</scope>
    <source>
        <strain evidence="3">Okayama</strain>
    </source>
</reference>
<comment type="caution">
    <text evidence="3">The sequence shown here is derived from an EMBL/GenBank/DDBJ whole genome shotgun (WGS) entry which is preliminary data.</text>
</comment>
<dbReference type="EMBL" id="BMAC01000185">
    <property type="protein sequence ID" value="GFP89269.1"/>
    <property type="molecule type" value="Genomic_DNA"/>
</dbReference>
<keyword evidence="4" id="KW-1185">Reference proteome</keyword>
<dbReference type="InterPro" id="IPR003613">
    <property type="entry name" value="Ubox_domain"/>
</dbReference>
<proteinExistence type="predicted"/>
<feature type="region of interest" description="Disordered" evidence="1">
    <location>
        <begin position="31"/>
        <end position="75"/>
    </location>
</feature>
<protein>
    <recommendedName>
        <fullName evidence="2">U-box domain-containing protein</fullName>
    </recommendedName>
</protein>
<dbReference type="AlphaFoldDB" id="A0A830BT85"/>
<evidence type="ECO:0000313" key="4">
    <source>
        <dbReference type="Proteomes" id="UP000653305"/>
    </source>
</evidence>
<dbReference type="Proteomes" id="UP000653305">
    <property type="component" value="Unassembled WGS sequence"/>
</dbReference>
<dbReference type="GO" id="GO:0016567">
    <property type="term" value="P:protein ubiquitination"/>
    <property type="evidence" value="ECO:0007669"/>
    <property type="project" value="InterPro"/>
</dbReference>
<evidence type="ECO:0000313" key="3">
    <source>
        <dbReference type="EMBL" id="GFP89269.1"/>
    </source>
</evidence>
<sequence length="182" mass="21038">MRRQHVMTHTSRPRRNRESINLPWYTNYHRSTQHVDPTSTSAYRPSRYDDGHVTRKGKLSPLPELPEQNSSHRQRYGQHGRHIMRRLGIRQFPGAPQFSVSSCDADVAIIIFPAAGGMTNILTRFNKCVESKQNPAVEHKAEELKSNKTIFLKLRNHHCNQEIDCGMVLEEFKCSISKELMT</sequence>
<gene>
    <name evidence="3" type="ORF">PHJA_001070600</name>
</gene>
<name>A0A830BT85_9LAMI</name>